<organism evidence="2 3">
    <name type="scientific">Morus notabilis</name>
    <dbReference type="NCBI Taxonomy" id="981085"/>
    <lineage>
        <taxon>Eukaryota</taxon>
        <taxon>Viridiplantae</taxon>
        <taxon>Streptophyta</taxon>
        <taxon>Embryophyta</taxon>
        <taxon>Tracheophyta</taxon>
        <taxon>Spermatophyta</taxon>
        <taxon>Magnoliopsida</taxon>
        <taxon>eudicotyledons</taxon>
        <taxon>Gunneridae</taxon>
        <taxon>Pentapetalae</taxon>
        <taxon>rosids</taxon>
        <taxon>fabids</taxon>
        <taxon>Rosales</taxon>
        <taxon>Moraceae</taxon>
        <taxon>Moreae</taxon>
        <taxon>Morus</taxon>
    </lineage>
</organism>
<dbReference type="GO" id="GO:0003714">
    <property type="term" value="F:transcription corepressor activity"/>
    <property type="evidence" value="ECO:0007669"/>
    <property type="project" value="InterPro"/>
</dbReference>
<protein>
    <recommendedName>
        <fullName evidence="4">Protein SCAI</fullName>
    </recommendedName>
</protein>
<dbReference type="EMBL" id="KE344571">
    <property type="protein sequence ID" value="EXB68028.1"/>
    <property type="molecule type" value="Genomic_DNA"/>
</dbReference>
<dbReference type="GO" id="GO:0006351">
    <property type="term" value="P:DNA-templated transcription"/>
    <property type="evidence" value="ECO:0007669"/>
    <property type="project" value="InterPro"/>
</dbReference>
<dbReference type="AlphaFoldDB" id="W9R4P0"/>
<reference evidence="3" key="1">
    <citation type="submission" date="2013-01" db="EMBL/GenBank/DDBJ databases">
        <title>Draft Genome Sequence of a Mulberry Tree, Morus notabilis C.K. Schneid.</title>
        <authorList>
            <person name="He N."/>
            <person name="Zhao S."/>
        </authorList>
    </citation>
    <scope>NUCLEOTIDE SEQUENCE</scope>
</reference>
<evidence type="ECO:0008006" key="4">
    <source>
        <dbReference type="Google" id="ProtNLM"/>
    </source>
</evidence>
<keyword evidence="3" id="KW-1185">Reference proteome</keyword>
<dbReference type="InterPro" id="IPR022709">
    <property type="entry name" value="SCAI"/>
</dbReference>
<dbReference type="Proteomes" id="UP000030645">
    <property type="component" value="Unassembled WGS sequence"/>
</dbReference>
<proteinExistence type="predicted"/>
<gene>
    <name evidence="2" type="ORF">L484_009635</name>
</gene>
<dbReference type="PANTHER" id="PTHR21243">
    <property type="entry name" value="PROTEIN SCAI"/>
    <property type="match status" value="1"/>
</dbReference>
<evidence type="ECO:0000313" key="3">
    <source>
        <dbReference type="Proteomes" id="UP000030645"/>
    </source>
</evidence>
<accession>W9R4P0</accession>
<sequence>MQQQHQPNQSGVGGGGGGAAVVPVSEAFWSLVQKADKKFSKIRHLPYYHRNREEYDAYFYKVFRVYTQVWKMQQENRQKLVESGLRRSEIGEIASRIAQLYFGHYMRTSQASYLHEAFVFYDAVLSRDYFNSKVDAGDLPLATKQLRLISRFLTVCLLLNRNQMVHQLLNQLRVLLDDCKRTFPETDFKEWKLVLQELHRFLKADTNFMNIRPLRYSTVLDPHPDLLTSPAKRNLRLRDAVLSSYHHNEVKFSELTLDTFRMVQCLEWEPSGSFHQPSVMKNSQNGSSTSTRTNYSQDIIDPTLPPNPRKAVLYRPSISHFLAVVATICEELPPDGVILIYLSASDVFCSFKLFHGKGIILKTTGTGVYSEATSSSPFVSERQNVRSAQSKEERSSLDAGCLQFGTRGNGGINCIFPSDIVPFTRRPLFLVVDGDKNEAFEASIIHHVLRHLRHIRLQWFPIVKFRIFDKGRVVERVQIVFDGTMIVLRHDSVVHKLSYNRPQSKHLPNMGQNDLDVSKYVRMHPEKGETAAILLSPSTLYHCTSGNSPHHSNGSLFTAFITAPVQAFCLLLGISGSDVELDTYFKAENLLSSSLNVWGSHLVATDSLHPVWAQILGDPFLRRLVLRFLFCRAVLALYAPTFNKKEFIPRCMPSLPESLSPSTATCQTVVAQIANVFGATSSFRISEEVALAENITHGDTDSISSS</sequence>
<feature type="compositionally biased region" description="Polar residues" evidence="1">
    <location>
        <begin position="276"/>
        <end position="297"/>
    </location>
</feature>
<dbReference type="eggNOG" id="ENOG502QPT4">
    <property type="taxonomic scope" value="Eukaryota"/>
</dbReference>
<feature type="region of interest" description="Disordered" evidence="1">
    <location>
        <begin position="276"/>
        <end position="301"/>
    </location>
</feature>
<evidence type="ECO:0000313" key="2">
    <source>
        <dbReference type="EMBL" id="EXB68028.1"/>
    </source>
</evidence>
<name>W9R4P0_9ROSA</name>
<evidence type="ECO:0000256" key="1">
    <source>
        <dbReference type="SAM" id="MobiDB-lite"/>
    </source>
</evidence>
<dbReference type="Pfam" id="PF12070">
    <property type="entry name" value="SCAI"/>
    <property type="match status" value="2"/>
</dbReference>